<dbReference type="OrthoDB" id="9802264at2"/>
<dbReference type="PROSITE" id="PS51866">
    <property type="entry name" value="MOP"/>
    <property type="match status" value="1"/>
</dbReference>
<dbReference type="InterPro" id="IPR027417">
    <property type="entry name" value="P-loop_NTPase"/>
</dbReference>
<organism evidence="7 8">
    <name type="scientific">Ketogulonicigenium vulgare (strain WSH-001)</name>
    <dbReference type="NCBI Taxonomy" id="759362"/>
    <lineage>
        <taxon>Bacteria</taxon>
        <taxon>Pseudomonadati</taxon>
        <taxon>Pseudomonadota</taxon>
        <taxon>Alphaproteobacteria</taxon>
        <taxon>Rhodobacterales</taxon>
        <taxon>Roseobacteraceae</taxon>
        <taxon>Ketogulonicigenium</taxon>
    </lineage>
</organism>
<dbReference type="Proteomes" id="UP000000692">
    <property type="component" value="Chromosome"/>
</dbReference>
<evidence type="ECO:0000256" key="3">
    <source>
        <dbReference type="ARBA" id="ARBA00022840"/>
    </source>
</evidence>
<dbReference type="GO" id="GO:0016887">
    <property type="term" value="F:ATP hydrolysis activity"/>
    <property type="evidence" value="ECO:0007669"/>
    <property type="project" value="InterPro"/>
</dbReference>
<dbReference type="HOGENOM" id="CLU_000604_1_1_5"/>
<evidence type="ECO:0000259" key="6">
    <source>
        <dbReference type="PROSITE" id="PS51866"/>
    </source>
</evidence>
<dbReference type="PROSITE" id="PS50893">
    <property type="entry name" value="ABC_TRANSPORTER_2"/>
    <property type="match status" value="1"/>
</dbReference>
<dbReference type="InterPro" id="IPR003439">
    <property type="entry name" value="ABC_transporter-like_ATP-bd"/>
</dbReference>
<proteinExistence type="predicted"/>
<keyword evidence="2" id="KW-0547">Nucleotide-binding</keyword>
<dbReference type="PROSITE" id="PS00211">
    <property type="entry name" value="ABC_TRANSPORTER_1"/>
    <property type="match status" value="1"/>
</dbReference>
<dbReference type="GO" id="GO:0016020">
    <property type="term" value="C:membrane"/>
    <property type="evidence" value="ECO:0007669"/>
    <property type="project" value="InterPro"/>
</dbReference>
<dbReference type="Pfam" id="PF00005">
    <property type="entry name" value="ABC_tran"/>
    <property type="match status" value="1"/>
</dbReference>
<dbReference type="SUPFAM" id="SSF50331">
    <property type="entry name" value="MOP-like"/>
    <property type="match status" value="1"/>
</dbReference>
<dbReference type="Gene3D" id="3.40.50.300">
    <property type="entry name" value="P-loop containing nucleotide triphosphate hydrolases"/>
    <property type="match status" value="1"/>
</dbReference>
<feature type="domain" description="ABC transporter" evidence="5">
    <location>
        <begin position="1"/>
        <end position="231"/>
    </location>
</feature>
<dbReference type="GO" id="GO:0015098">
    <property type="term" value="F:molybdate ion transmembrane transporter activity"/>
    <property type="evidence" value="ECO:0007669"/>
    <property type="project" value="InterPro"/>
</dbReference>
<dbReference type="NCBIfam" id="TIGR02142">
    <property type="entry name" value="modC_ABC"/>
    <property type="match status" value="1"/>
</dbReference>
<evidence type="ECO:0000256" key="4">
    <source>
        <dbReference type="PROSITE-ProRule" id="PRU01213"/>
    </source>
</evidence>
<dbReference type="Gene3D" id="2.40.50.100">
    <property type="match status" value="1"/>
</dbReference>
<dbReference type="InterPro" id="IPR050334">
    <property type="entry name" value="Molybdenum_import_ModC"/>
</dbReference>
<dbReference type="SMART" id="SM00382">
    <property type="entry name" value="AAA"/>
    <property type="match status" value="1"/>
</dbReference>
<protein>
    <submittedName>
        <fullName evidence="7">Molybdate ABC transporter, ATPase subunit</fullName>
        <ecNumber evidence="7">3.6.3.29</ecNumber>
    </submittedName>
</protein>
<feature type="domain" description="Mop" evidence="6">
    <location>
        <begin position="290"/>
        <end position="355"/>
    </location>
</feature>
<dbReference type="KEGG" id="kvl:KVU_1895"/>
<gene>
    <name evidence="7" type="primary">modC</name>
    <name evidence="7" type="ordered locus">KVU_1895</name>
</gene>
<keyword evidence="7" id="KW-0378">Hydrolase</keyword>
<dbReference type="InterPro" id="IPR011868">
    <property type="entry name" value="ModC_ABC_ATP-bd"/>
</dbReference>
<dbReference type="InterPro" id="IPR008995">
    <property type="entry name" value="Mo/tungstate-bd_C_term_dom"/>
</dbReference>
<evidence type="ECO:0000256" key="2">
    <source>
        <dbReference type="ARBA" id="ARBA00022741"/>
    </source>
</evidence>
<keyword evidence="4" id="KW-0500">Molybdenum</keyword>
<keyword evidence="8" id="KW-1185">Reference proteome</keyword>
<dbReference type="GO" id="GO:0140359">
    <property type="term" value="F:ABC-type transporter activity"/>
    <property type="evidence" value="ECO:0007669"/>
    <property type="project" value="InterPro"/>
</dbReference>
<evidence type="ECO:0000259" key="5">
    <source>
        <dbReference type="PROSITE" id="PS50893"/>
    </source>
</evidence>
<dbReference type="PANTHER" id="PTHR43514:SF4">
    <property type="entry name" value="ABC TRANSPORTER I FAMILY MEMBER 10"/>
    <property type="match status" value="1"/>
</dbReference>
<dbReference type="AlphaFoldDB" id="F9Y4C1"/>
<dbReference type="PATRIC" id="fig|759362.5.peg.1960"/>
<sequence>MIDVSLRHDFGGFKLDLDFRTGAGVTALFGRSGAGKTSIINAVAGLMHPQSGRIAIGDAVLFDSAKGIFLPPPRRRIGYVFQEGRLFPHMNVRRNLTYGARFAPKAAGPDFDEVVALLGIDHLLDRPPSALSGGEKQRVAIGRALLSRPHLLLMDEPLAALDEARKAELLPYLERLRRDSRVPILYVSHSVPEILRLAQDLVLVDQGRVVAAGPLADVMSSPESVKALGPRAIGAVISARIAAHEPGEVTRMTTPAGDILVPRLQGAPGETRQIRIAAQDVMIALERPQGLSALNILPAVIRDLQPDDAGGVLIGLQLGEVRALARVTQRSRMALGLQPGLGCHAVLKSVAVSLG</sequence>
<dbReference type="eggNOG" id="COG4148">
    <property type="taxonomic scope" value="Bacteria"/>
</dbReference>
<evidence type="ECO:0000313" key="7">
    <source>
        <dbReference type="EMBL" id="AEM41734.1"/>
    </source>
</evidence>
<dbReference type="GO" id="GO:0005524">
    <property type="term" value="F:ATP binding"/>
    <property type="evidence" value="ECO:0007669"/>
    <property type="project" value="UniProtKB-KW"/>
</dbReference>
<dbReference type="RefSeq" id="WP_013385100.1">
    <property type="nucleotide sequence ID" value="NC_017384.1"/>
</dbReference>
<dbReference type="InterPro" id="IPR017871">
    <property type="entry name" value="ABC_transporter-like_CS"/>
</dbReference>
<name>F9Y4C1_KETVW</name>
<evidence type="ECO:0000313" key="8">
    <source>
        <dbReference type="Proteomes" id="UP000000692"/>
    </source>
</evidence>
<accession>F9Y4C1</accession>
<evidence type="ECO:0000256" key="1">
    <source>
        <dbReference type="ARBA" id="ARBA00022448"/>
    </source>
</evidence>
<dbReference type="EMBL" id="CP002018">
    <property type="protein sequence ID" value="AEM41734.1"/>
    <property type="molecule type" value="Genomic_DNA"/>
</dbReference>
<reference evidence="7 8" key="1">
    <citation type="journal article" date="2011" name="J. Bacteriol.">
        <title>Complete genome sequence of the industrial strain Ketogulonicigenium vulgare WSH-001.</title>
        <authorList>
            <person name="Liu L."/>
            <person name="Li Y."/>
            <person name="Zhang J."/>
            <person name="Zhou Z."/>
            <person name="Liu J."/>
            <person name="Li X."/>
            <person name="Zhou J."/>
            <person name="Du G."/>
            <person name="Wang L."/>
            <person name="Chen J."/>
        </authorList>
    </citation>
    <scope>NUCLEOTIDE SEQUENCE [LARGE SCALE GENOMIC DNA]</scope>
    <source>
        <strain evidence="7 8">WSH-001</strain>
    </source>
</reference>
<keyword evidence="3" id="KW-0067">ATP-binding</keyword>
<dbReference type="InterPro" id="IPR004606">
    <property type="entry name" value="Mop_domain"/>
</dbReference>
<dbReference type="InterPro" id="IPR003593">
    <property type="entry name" value="AAA+_ATPase"/>
</dbReference>
<dbReference type="EC" id="3.6.3.29" evidence="7"/>
<dbReference type="PANTHER" id="PTHR43514">
    <property type="entry name" value="ABC TRANSPORTER I FAMILY MEMBER 10"/>
    <property type="match status" value="1"/>
</dbReference>
<dbReference type="SUPFAM" id="SSF52540">
    <property type="entry name" value="P-loop containing nucleoside triphosphate hydrolases"/>
    <property type="match status" value="1"/>
</dbReference>
<keyword evidence="1" id="KW-0813">Transport</keyword>